<name>A0ACB8C0Y2_DERSI</name>
<sequence>MPRRKKSASVADTLECRPEGRKEEKSVDESGFPDNHLDDLDTLMSAVDTVVLCLNVPLDRRRTGVPDGCTVTPDLRRVFTDPKTLVARKEAFANLGVSRALFAGCAAFSSSKPYRRAAMSVLASARSLCIIHNRDYVCKLASWFPSVTDLALPHNLASRGVCSRKDCEGHRNRKSSLERIVGDAPALGSANLELDEPLLSDCLLVLPNIVSVHSALDPVLHIWNVLSDKVVLDDVDYAYLRKCPEVILGSWCVLPGNTLAYRDVGVTEVTGARRLCPAVRKLEVVFERKEALTAVIDYKQLVSLSLMFAGSDKCHAMKTDLSKIIRKFVDLERLDLQFFSNVDLRAIAEHCPKLANLSLHGSSLVSDDIDAALLPKRLTFLRMGPWIEPIGTFLSLFKRNREILDVLQLEGNDASSLFLHLCAKVQFPSLQRLTLNTSLSISQLGIQPEDLCDVAKNLPALKCLVTDSYDLRLYFEYYVPSVLISWCTCTICIAERSRQHVAGR</sequence>
<evidence type="ECO:0000313" key="1">
    <source>
        <dbReference type="EMBL" id="KAH7932771.1"/>
    </source>
</evidence>
<dbReference type="EMBL" id="CM023478">
    <property type="protein sequence ID" value="KAH7932771.1"/>
    <property type="molecule type" value="Genomic_DNA"/>
</dbReference>
<evidence type="ECO:0000313" key="2">
    <source>
        <dbReference type="Proteomes" id="UP000821865"/>
    </source>
</evidence>
<reference evidence="1" key="1">
    <citation type="submission" date="2020-05" db="EMBL/GenBank/DDBJ databases">
        <title>Large-scale comparative analyses of tick genomes elucidate their genetic diversity and vector capacities.</title>
        <authorList>
            <person name="Jia N."/>
            <person name="Wang J."/>
            <person name="Shi W."/>
            <person name="Du L."/>
            <person name="Sun Y."/>
            <person name="Zhan W."/>
            <person name="Jiang J."/>
            <person name="Wang Q."/>
            <person name="Zhang B."/>
            <person name="Ji P."/>
            <person name="Sakyi L.B."/>
            <person name="Cui X."/>
            <person name="Yuan T."/>
            <person name="Jiang B."/>
            <person name="Yang W."/>
            <person name="Lam T.T.-Y."/>
            <person name="Chang Q."/>
            <person name="Ding S."/>
            <person name="Wang X."/>
            <person name="Zhu J."/>
            <person name="Ruan X."/>
            <person name="Zhao L."/>
            <person name="Wei J."/>
            <person name="Que T."/>
            <person name="Du C."/>
            <person name="Cheng J."/>
            <person name="Dai P."/>
            <person name="Han X."/>
            <person name="Huang E."/>
            <person name="Gao Y."/>
            <person name="Liu J."/>
            <person name="Shao H."/>
            <person name="Ye R."/>
            <person name="Li L."/>
            <person name="Wei W."/>
            <person name="Wang X."/>
            <person name="Wang C."/>
            <person name="Yang T."/>
            <person name="Huo Q."/>
            <person name="Li W."/>
            <person name="Guo W."/>
            <person name="Chen H."/>
            <person name="Zhou L."/>
            <person name="Ni X."/>
            <person name="Tian J."/>
            <person name="Zhou Y."/>
            <person name="Sheng Y."/>
            <person name="Liu T."/>
            <person name="Pan Y."/>
            <person name="Xia L."/>
            <person name="Li J."/>
            <person name="Zhao F."/>
            <person name="Cao W."/>
        </authorList>
    </citation>
    <scope>NUCLEOTIDE SEQUENCE</scope>
    <source>
        <strain evidence="1">Dsil-2018</strain>
    </source>
</reference>
<accession>A0ACB8C0Y2</accession>
<protein>
    <submittedName>
        <fullName evidence="1">Uncharacterized protein</fullName>
    </submittedName>
</protein>
<proteinExistence type="predicted"/>
<comment type="caution">
    <text evidence="1">The sequence shown here is derived from an EMBL/GenBank/DDBJ whole genome shotgun (WGS) entry which is preliminary data.</text>
</comment>
<dbReference type="Proteomes" id="UP000821865">
    <property type="component" value="Chromosome 9"/>
</dbReference>
<keyword evidence="2" id="KW-1185">Reference proteome</keyword>
<gene>
    <name evidence="1" type="ORF">HPB49_002422</name>
</gene>
<organism evidence="1 2">
    <name type="scientific">Dermacentor silvarum</name>
    <name type="common">Tick</name>
    <dbReference type="NCBI Taxonomy" id="543639"/>
    <lineage>
        <taxon>Eukaryota</taxon>
        <taxon>Metazoa</taxon>
        <taxon>Ecdysozoa</taxon>
        <taxon>Arthropoda</taxon>
        <taxon>Chelicerata</taxon>
        <taxon>Arachnida</taxon>
        <taxon>Acari</taxon>
        <taxon>Parasitiformes</taxon>
        <taxon>Ixodida</taxon>
        <taxon>Ixodoidea</taxon>
        <taxon>Ixodidae</taxon>
        <taxon>Rhipicephalinae</taxon>
        <taxon>Dermacentor</taxon>
    </lineage>
</organism>